<geneLocation type="plasmid" evidence="3 4">
    <name>pOM4</name>
</geneLocation>
<organism evidence="3 4">
    <name type="scientific">Mesorhizobium onobrychidis</name>
    <dbReference type="NCBI Taxonomy" id="2775404"/>
    <lineage>
        <taxon>Bacteria</taxon>
        <taxon>Pseudomonadati</taxon>
        <taxon>Pseudomonadota</taxon>
        <taxon>Alphaproteobacteria</taxon>
        <taxon>Hyphomicrobiales</taxon>
        <taxon>Phyllobacteriaceae</taxon>
        <taxon>Mesorhizobium</taxon>
    </lineage>
</organism>
<protein>
    <recommendedName>
        <fullName evidence="5">Membrane-associated oxidoreductase</fullName>
    </recommendedName>
</protein>
<evidence type="ECO:0000256" key="2">
    <source>
        <dbReference type="SAM" id="Phobius"/>
    </source>
</evidence>
<keyword evidence="4" id="KW-1185">Reference proteome</keyword>
<accession>A0ABY5R7E7</accession>
<proteinExistence type="predicted"/>
<dbReference type="Proteomes" id="UP001058098">
    <property type="component" value="Plasmid pOM4"/>
</dbReference>
<keyword evidence="2" id="KW-1133">Transmembrane helix</keyword>
<gene>
    <name evidence="3" type="ORF">IHQ72_35805</name>
</gene>
<evidence type="ECO:0000313" key="4">
    <source>
        <dbReference type="Proteomes" id="UP001058098"/>
    </source>
</evidence>
<feature type="transmembrane region" description="Helical" evidence="2">
    <location>
        <begin position="664"/>
        <end position="688"/>
    </location>
</feature>
<feature type="transmembrane region" description="Helical" evidence="2">
    <location>
        <begin position="588"/>
        <end position="615"/>
    </location>
</feature>
<evidence type="ECO:0000256" key="1">
    <source>
        <dbReference type="SAM" id="MobiDB-lite"/>
    </source>
</evidence>
<name>A0ABY5R7E7_9HYPH</name>
<dbReference type="EMBL" id="CP062230">
    <property type="protein sequence ID" value="UVC19416.1"/>
    <property type="molecule type" value="Genomic_DNA"/>
</dbReference>
<sequence length="692" mass="75340">MADVASVQAQPSQPQQQLENPGRNAAERWVWDELRAGRVADFHGHCRADLDPRAGDDPRWRDPCRAISAAFLERVLTEEPWRSGIPFRGLRIVGARFSESLNLAGAPVSAEVWLERSRFEREVSLVRARFDGLLSLGGSTFENGINANSLLVGNDLLLRNGAVVRGGPLVLLGAKIEGHLVMDGSTFENGIDAGNLQTGKQFVLSEGAIVRGGSLVLAGAKIEGDLGMDGSTFENGIDANRLEVRGDFVLRNGAIVRGGPLVLVGAKIENDLQMSSSTFEGGVDANSLQVGGSLLLTERAVVRGGPLELVSARIGGDLHMSTSTFEGGIDANSLQVGGSLLLRLEAVVRNKSLQLSGANVGTDLDLRFSTFERVEAYNLRVGANMFLGGATFKQRSQITFSQIDGMLNLSGARLSGLDLTHSTIGSLHLGGSQSAPPEWTAEADLTLRGTRTKMLLDQLDSSESCPDQDAWPSELDLQGFVYEQLGADPGRDKVEMRERKDMRERDACWYEKWLGRDRHFAPQSYQQLASVLRTSGAPGRADAVLYAGRDRERAEAWTRGKCSNPFEEWPWLRGECWKAAGLALLKVLIGYGIGSGLFLVFYWVLTFTLVGMLVLSFSPSARAKGTTWMFGASLDHLLPIVSLNKEFEDFFDDPRRQRLKGWQLSYFAFHALFGFLLGSFVVAALAGLTQTG</sequence>
<keyword evidence="3" id="KW-0614">Plasmid</keyword>
<reference evidence="3" key="1">
    <citation type="submission" date="2020-09" db="EMBL/GenBank/DDBJ databases">
        <title>Rhizobia associated with sainfoin plants.</title>
        <authorList>
            <person name="Asharfi S."/>
            <person name="Kuzmanovic N."/>
            <person name="Bunk B."/>
            <person name="Sproeer C."/>
            <person name="Becker M."/>
            <person name="Thuenen T."/>
        </authorList>
    </citation>
    <scope>NUCLEOTIDE SEQUENCE</scope>
    <source>
        <strain evidence="3">OM4</strain>
        <plasmid evidence="3">pOM4</plasmid>
    </source>
</reference>
<evidence type="ECO:0000313" key="3">
    <source>
        <dbReference type="EMBL" id="UVC19416.1"/>
    </source>
</evidence>
<feature type="region of interest" description="Disordered" evidence="1">
    <location>
        <begin position="1"/>
        <end position="24"/>
    </location>
</feature>
<keyword evidence="2" id="KW-0812">Transmembrane</keyword>
<evidence type="ECO:0008006" key="5">
    <source>
        <dbReference type="Google" id="ProtNLM"/>
    </source>
</evidence>
<keyword evidence="2" id="KW-0472">Membrane</keyword>
<feature type="compositionally biased region" description="Low complexity" evidence="1">
    <location>
        <begin position="1"/>
        <end position="17"/>
    </location>
</feature>